<feature type="domain" description="SseB protein N-terminal" evidence="1">
    <location>
        <begin position="47"/>
        <end position="140"/>
    </location>
</feature>
<evidence type="ECO:0000313" key="3">
    <source>
        <dbReference type="Proteomes" id="UP000529946"/>
    </source>
</evidence>
<evidence type="ECO:0000259" key="1">
    <source>
        <dbReference type="Pfam" id="PF07179"/>
    </source>
</evidence>
<protein>
    <recommendedName>
        <fullName evidence="1">SseB protein N-terminal domain-containing protein</fullName>
    </recommendedName>
</protein>
<keyword evidence="3" id="KW-1185">Reference proteome</keyword>
<proteinExistence type="predicted"/>
<organism evidence="2 3">
    <name type="scientific">Brevundimonas lenta</name>
    <dbReference type="NCBI Taxonomy" id="424796"/>
    <lineage>
        <taxon>Bacteria</taxon>
        <taxon>Pseudomonadati</taxon>
        <taxon>Pseudomonadota</taxon>
        <taxon>Alphaproteobacteria</taxon>
        <taxon>Caulobacterales</taxon>
        <taxon>Caulobacteraceae</taxon>
        <taxon>Brevundimonas</taxon>
    </lineage>
</organism>
<dbReference type="Pfam" id="PF07179">
    <property type="entry name" value="SseB"/>
    <property type="match status" value="1"/>
</dbReference>
<evidence type="ECO:0000313" key="2">
    <source>
        <dbReference type="EMBL" id="MBB4082075.1"/>
    </source>
</evidence>
<reference evidence="2 3" key="1">
    <citation type="submission" date="2020-08" db="EMBL/GenBank/DDBJ databases">
        <title>Genomic Encyclopedia of Type Strains, Phase IV (KMG-IV): sequencing the most valuable type-strain genomes for metagenomic binning, comparative biology and taxonomic classification.</title>
        <authorList>
            <person name="Goeker M."/>
        </authorList>
    </citation>
    <scope>NUCLEOTIDE SEQUENCE [LARGE SCALE GENOMIC DNA]</scope>
    <source>
        <strain evidence="2 3">DSM 23960</strain>
    </source>
</reference>
<dbReference type="AlphaFoldDB" id="A0A7W6JBI1"/>
<name>A0A7W6JBI1_9CAUL</name>
<dbReference type="InterPro" id="IPR009839">
    <property type="entry name" value="SseB_N"/>
</dbReference>
<sequence>MTDASPPPVFTDNPMNPLEVSLYEGMADHTKMGLFERLMLENDLFAVPEPGSPGATPGDDGAKVLNPGEQMILRGLLLEDGRKTIAVFTDPRRAVMMFGDDTRVIAMKGRALLGMFKGATVLLNPADGRALIMGPDQIAAVLSHEAAPVTYAPRPTGSVELTELPVAQHPIVLIKRLLDGLADVDIKAAWLAKAQWMEAAQIGWYLDIRTDAASDEVHALVTRAISGLSFGGEVFDLSVTKPGGEDGIGIKIV</sequence>
<accession>A0A7W6JBI1</accession>
<dbReference type="Proteomes" id="UP000529946">
    <property type="component" value="Unassembled WGS sequence"/>
</dbReference>
<dbReference type="RefSeq" id="WP_183203199.1">
    <property type="nucleotide sequence ID" value="NZ_BAAAER010000004.1"/>
</dbReference>
<dbReference type="EMBL" id="JACIDM010000001">
    <property type="protein sequence ID" value="MBB4082075.1"/>
    <property type="molecule type" value="Genomic_DNA"/>
</dbReference>
<gene>
    <name evidence="2" type="ORF">GGR12_000914</name>
</gene>
<comment type="caution">
    <text evidence="2">The sequence shown here is derived from an EMBL/GenBank/DDBJ whole genome shotgun (WGS) entry which is preliminary data.</text>
</comment>